<keyword evidence="4" id="KW-0342">GTP-binding</keyword>
<comment type="caution">
    <text evidence="9">The sequence shown here is derived from an EMBL/GenBank/DDBJ whole genome shotgun (WGS) entry which is preliminary data.</text>
</comment>
<dbReference type="Pfam" id="PF00448">
    <property type="entry name" value="SRP54"/>
    <property type="match status" value="1"/>
</dbReference>
<dbReference type="PANTHER" id="PTHR43134">
    <property type="entry name" value="SIGNAL RECOGNITION PARTICLE RECEPTOR SUBUNIT ALPHA"/>
    <property type="match status" value="1"/>
</dbReference>
<evidence type="ECO:0000313" key="10">
    <source>
        <dbReference type="Proteomes" id="UP001165082"/>
    </source>
</evidence>
<evidence type="ECO:0000256" key="1">
    <source>
        <dbReference type="ARBA" id="ARBA00004170"/>
    </source>
</evidence>
<feature type="non-terminal residue" evidence="9">
    <location>
        <position position="229"/>
    </location>
</feature>
<gene>
    <name evidence="9" type="ORF">TrRE_jg9381</name>
</gene>
<proteinExistence type="inferred from homology"/>
<evidence type="ECO:0008006" key="11">
    <source>
        <dbReference type="Google" id="ProtNLM"/>
    </source>
</evidence>
<dbReference type="EMBL" id="BRXZ01001406">
    <property type="protein sequence ID" value="GMH70435.1"/>
    <property type="molecule type" value="Genomic_DNA"/>
</dbReference>
<sequence length="229" mass="24492">MSNLAAATVQGNITKGFESIGEYVEQENELFSNKIQSIFKGNAVGEGLLSIFDNTSDRDKMLSSLSDLLLTCDLGVEATSIVISEVREILTLDPTLKSTELKRVVRSSLINILTSPSSSSSQTPNSMTFAPPGTGPTVWFVMGANGMGKTTTIGKLSNLLRSQGTAVGSDYKVLLASCDTYRAAACSQLKVWASRGVADVHTSEDVMRKNGRTEWTEEELGKVGPSTVL</sequence>
<comment type="subcellular location">
    <subcellularLocation>
        <location evidence="1">Membrane</location>
        <topology evidence="1">Peripheral membrane protein</topology>
    </subcellularLocation>
</comment>
<keyword evidence="5" id="KW-0472">Membrane</keyword>
<organism evidence="9 10">
    <name type="scientific">Triparma retinervis</name>
    <dbReference type="NCBI Taxonomy" id="2557542"/>
    <lineage>
        <taxon>Eukaryota</taxon>
        <taxon>Sar</taxon>
        <taxon>Stramenopiles</taxon>
        <taxon>Ochrophyta</taxon>
        <taxon>Bolidophyceae</taxon>
        <taxon>Parmales</taxon>
        <taxon>Triparmaceae</taxon>
        <taxon>Triparma</taxon>
    </lineage>
</organism>
<evidence type="ECO:0000256" key="2">
    <source>
        <dbReference type="ARBA" id="ARBA00008531"/>
    </source>
</evidence>
<dbReference type="GO" id="GO:0005737">
    <property type="term" value="C:cytoplasm"/>
    <property type="evidence" value="ECO:0007669"/>
    <property type="project" value="UniProtKB-ARBA"/>
</dbReference>
<evidence type="ECO:0000256" key="4">
    <source>
        <dbReference type="ARBA" id="ARBA00023134"/>
    </source>
</evidence>
<evidence type="ECO:0000256" key="6">
    <source>
        <dbReference type="ARBA" id="ARBA00023170"/>
    </source>
</evidence>
<dbReference type="GO" id="GO:0003924">
    <property type="term" value="F:GTPase activity"/>
    <property type="evidence" value="ECO:0007669"/>
    <property type="project" value="TreeGrafter"/>
</dbReference>
<reference evidence="9" key="1">
    <citation type="submission" date="2022-07" db="EMBL/GenBank/DDBJ databases">
        <title>Genome analysis of Parmales, a sister group of diatoms, reveals the evolutionary specialization of diatoms from phago-mixotrophs to photoautotrophs.</title>
        <authorList>
            <person name="Ban H."/>
            <person name="Sato S."/>
            <person name="Yoshikawa S."/>
            <person name="Kazumasa Y."/>
            <person name="Nakamura Y."/>
            <person name="Ichinomiya M."/>
            <person name="Saitoh K."/>
            <person name="Sato N."/>
            <person name="Blanc-Mathieu R."/>
            <person name="Endo H."/>
            <person name="Kuwata A."/>
            <person name="Ogata H."/>
        </authorList>
    </citation>
    <scope>NUCLEOTIDE SEQUENCE</scope>
</reference>
<keyword evidence="6" id="KW-0675">Receptor</keyword>
<dbReference type="SUPFAM" id="SSF47364">
    <property type="entry name" value="Domain of the SRP/SRP receptor G-proteins"/>
    <property type="match status" value="1"/>
</dbReference>
<dbReference type="GO" id="GO:0006614">
    <property type="term" value="P:SRP-dependent cotranslational protein targeting to membrane"/>
    <property type="evidence" value="ECO:0007669"/>
    <property type="project" value="InterPro"/>
</dbReference>
<dbReference type="PANTHER" id="PTHR43134:SF7">
    <property type="entry name" value="CELL DIVISION PROTEIN FTSY HOMOLOG, CHLOROPLASTIC"/>
    <property type="match status" value="1"/>
</dbReference>
<name>A0A9W7AMF8_9STRA</name>
<evidence type="ECO:0000259" key="7">
    <source>
        <dbReference type="SMART" id="SM00962"/>
    </source>
</evidence>
<dbReference type="SMART" id="SM00963">
    <property type="entry name" value="SRP54_N"/>
    <property type="match status" value="1"/>
</dbReference>
<dbReference type="SMART" id="SM00962">
    <property type="entry name" value="SRP54"/>
    <property type="match status" value="1"/>
</dbReference>
<accession>A0A9W7AMF8</accession>
<feature type="domain" description="Signal recognition particle SRP54 helical bundle" evidence="8">
    <location>
        <begin position="38"/>
        <end position="113"/>
    </location>
</feature>
<comment type="similarity">
    <text evidence="2">Belongs to the GTP-binding SRP family.</text>
</comment>
<evidence type="ECO:0000259" key="8">
    <source>
        <dbReference type="SMART" id="SM00963"/>
    </source>
</evidence>
<dbReference type="AlphaFoldDB" id="A0A9W7AMF8"/>
<evidence type="ECO:0000313" key="9">
    <source>
        <dbReference type="EMBL" id="GMH70435.1"/>
    </source>
</evidence>
<keyword evidence="10" id="KW-1185">Reference proteome</keyword>
<dbReference type="GO" id="GO:0016020">
    <property type="term" value="C:membrane"/>
    <property type="evidence" value="ECO:0007669"/>
    <property type="project" value="UniProtKB-SubCell"/>
</dbReference>
<dbReference type="SUPFAM" id="SSF52540">
    <property type="entry name" value="P-loop containing nucleoside triphosphate hydrolases"/>
    <property type="match status" value="1"/>
</dbReference>
<dbReference type="GO" id="GO:0005525">
    <property type="term" value="F:GTP binding"/>
    <property type="evidence" value="ECO:0007669"/>
    <property type="project" value="UniProtKB-KW"/>
</dbReference>
<dbReference type="Gene3D" id="3.40.50.300">
    <property type="entry name" value="P-loop containing nucleotide triphosphate hydrolases"/>
    <property type="match status" value="1"/>
</dbReference>
<dbReference type="InterPro" id="IPR027417">
    <property type="entry name" value="P-loop_NTPase"/>
</dbReference>
<dbReference type="InterPro" id="IPR013822">
    <property type="entry name" value="Signal_recog_particl_SRP54_hlx"/>
</dbReference>
<dbReference type="GO" id="GO:0005047">
    <property type="term" value="F:signal recognition particle binding"/>
    <property type="evidence" value="ECO:0007669"/>
    <property type="project" value="TreeGrafter"/>
</dbReference>
<evidence type="ECO:0000256" key="5">
    <source>
        <dbReference type="ARBA" id="ARBA00023136"/>
    </source>
</evidence>
<dbReference type="Gene3D" id="1.20.120.140">
    <property type="entry name" value="Signal recognition particle SRP54, nucleotide-binding domain"/>
    <property type="match status" value="1"/>
</dbReference>
<keyword evidence="3" id="KW-0547">Nucleotide-binding</keyword>
<dbReference type="InterPro" id="IPR042101">
    <property type="entry name" value="SRP54_N_sf"/>
</dbReference>
<dbReference type="Proteomes" id="UP001165082">
    <property type="component" value="Unassembled WGS sequence"/>
</dbReference>
<dbReference type="OrthoDB" id="1727884at2759"/>
<protein>
    <recommendedName>
        <fullName evidence="11">SRP54-type proteins GTP-binding domain-containing protein</fullName>
    </recommendedName>
</protein>
<feature type="domain" description="SRP54-type proteins GTP-binding" evidence="7">
    <location>
        <begin position="136"/>
        <end position="228"/>
    </location>
</feature>
<dbReference type="InterPro" id="IPR036225">
    <property type="entry name" value="SRP/SRP_N"/>
</dbReference>
<dbReference type="InterPro" id="IPR000897">
    <property type="entry name" value="SRP54_GTPase_dom"/>
</dbReference>
<evidence type="ECO:0000256" key="3">
    <source>
        <dbReference type="ARBA" id="ARBA00022741"/>
    </source>
</evidence>